<dbReference type="Proteomes" id="UP001501581">
    <property type="component" value="Unassembled WGS sequence"/>
</dbReference>
<gene>
    <name evidence="1" type="ORF">GCM10009668_20490</name>
</gene>
<dbReference type="RefSeq" id="WP_343994006.1">
    <property type="nucleotide sequence ID" value="NZ_BAAALG010000008.1"/>
</dbReference>
<name>A0ABP4EBZ2_9ACTN</name>
<organism evidence="1 2">
    <name type="scientific">Nocardioides dubius</name>
    <dbReference type="NCBI Taxonomy" id="317019"/>
    <lineage>
        <taxon>Bacteria</taxon>
        <taxon>Bacillati</taxon>
        <taxon>Actinomycetota</taxon>
        <taxon>Actinomycetes</taxon>
        <taxon>Propionibacteriales</taxon>
        <taxon>Nocardioidaceae</taxon>
        <taxon>Nocardioides</taxon>
    </lineage>
</organism>
<sequence>MASVQKRVSKAGLEYGPDRTLCCLAEQNELSGDALTVEQLARDN</sequence>
<evidence type="ECO:0000313" key="1">
    <source>
        <dbReference type="EMBL" id="GAA1101984.1"/>
    </source>
</evidence>
<proteinExistence type="predicted"/>
<reference evidence="2" key="1">
    <citation type="journal article" date="2019" name="Int. J. Syst. Evol. Microbiol.">
        <title>The Global Catalogue of Microorganisms (GCM) 10K type strain sequencing project: providing services to taxonomists for standard genome sequencing and annotation.</title>
        <authorList>
            <consortium name="The Broad Institute Genomics Platform"/>
            <consortium name="The Broad Institute Genome Sequencing Center for Infectious Disease"/>
            <person name="Wu L."/>
            <person name="Ma J."/>
        </authorList>
    </citation>
    <scope>NUCLEOTIDE SEQUENCE [LARGE SCALE GENOMIC DNA]</scope>
    <source>
        <strain evidence="2">JCM 13008</strain>
    </source>
</reference>
<comment type="caution">
    <text evidence="1">The sequence shown here is derived from an EMBL/GenBank/DDBJ whole genome shotgun (WGS) entry which is preliminary data.</text>
</comment>
<evidence type="ECO:0000313" key="2">
    <source>
        <dbReference type="Proteomes" id="UP001501581"/>
    </source>
</evidence>
<dbReference type="EMBL" id="BAAALG010000008">
    <property type="protein sequence ID" value="GAA1101984.1"/>
    <property type="molecule type" value="Genomic_DNA"/>
</dbReference>
<accession>A0ABP4EBZ2</accession>
<protein>
    <submittedName>
        <fullName evidence="1">Uncharacterized protein</fullName>
    </submittedName>
</protein>
<keyword evidence="2" id="KW-1185">Reference proteome</keyword>